<keyword evidence="11 15" id="KW-0378">Hydrolase</keyword>
<keyword evidence="9 15" id="KW-0699">rRNA-binding</keyword>
<dbReference type="GO" id="GO:0009898">
    <property type="term" value="C:cytoplasmic side of plasma membrane"/>
    <property type="evidence" value="ECO:0007669"/>
    <property type="project" value="UniProtKB-UniRule"/>
</dbReference>
<evidence type="ECO:0000256" key="9">
    <source>
        <dbReference type="ARBA" id="ARBA00022730"/>
    </source>
</evidence>
<feature type="compositionally biased region" description="Acidic residues" evidence="16">
    <location>
        <begin position="136"/>
        <end position="155"/>
    </location>
</feature>
<evidence type="ECO:0000256" key="16">
    <source>
        <dbReference type="SAM" id="MobiDB-lite"/>
    </source>
</evidence>
<dbReference type="InterPro" id="IPR012340">
    <property type="entry name" value="NA-bd_OB-fold"/>
</dbReference>
<dbReference type="GO" id="GO:0008033">
    <property type="term" value="P:tRNA processing"/>
    <property type="evidence" value="ECO:0007669"/>
    <property type="project" value="UniProtKB-UniRule"/>
</dbReference>
<keyword evidence="13 15" id="KW-0694">RNA-binding</keyword>
<evidence type="ECO:0000313" key="18">
    <source>
        <dbReference type="EMBL" id="AHK71722.1"/>
    </source>
</evidence>
<keyword evidence="6 15" id="KW-0819">tRNA processing</keyword>
<dbReference type="PANTHER" id="PTHR30001">
    <property type="entry name" value="RIBONUCLEASE"/>
    <property type="match status" value="1"/>
</dbReference>
<dbReference type="GO" id="GO:0008995">
    <property type="term" value="F:ribonuclease E activity"/>
    <property type="evidence" value="ECO:0007669"/>
    <property type="project" value="UniProtKB-EC"/>
</dbReference>
<feature type="compositionally biased region" description="Basic residues" evidence="16">
    <location>
        <begin position="879"/>
        <end position="888"/>
    </location>
</feature>
<organism evidence="18 19">
    <name type="scientific">Gluconobacter oxydans DSM 3504</name>
    <dbReference type="NCBI Taxonomy" id="1288313"/>
    <lineage>
        <taxon>Bacteria</taxon>
        <taxon>Pseudomonadati</taxon>
        <taxon>Pseudomonadota</taxon>
        <taxon>Alphaproteobacteria</taxon>
        <taxon>Acetobacterales</taxon>
        <taxon>Acetobacteraceae</taxon>
        <taxon>Gluconobacter</taxon>
    </lineage>
</organism>
<feature type="compositionally biased region" description="Basic and acidic residues" evidence="16">
    <location>
        <begin position="156"/>
        <end position="172"/>
    </location>
</feature>
<dbReference type="EMBL" id="CP004373">
    <property type="protein sequence ID" value="AHK71722.1"/>
    <property type="molecule type" value="Genomic_DNA"/>
</dbReference>
<feature type="compositionally biased region" description="Basic residues" evidence="16">
    <location>
        <begin position="956"/>
        <end position="965"/>
    </location>
</feature>
<dbReference type="Proteomes" id="UP000031656">
    <property type="component" value="Chromosome"/>
</dbReference>
<keyword evidence="5 15" id="KW-0698">rRNA processing</keyword>
<dbReference type="InterPro" id="IPR028878">
    <property type="entry name" value="RNase_E"/>
</dbReference>
<evidence type="ECO:0000256" key="5">
    <source>
        <dbReference type="ARBA" id="ARBA00022552"/>
    </source>
</evidence>
<dbReference type="GO" id="GO:0000049">
    <property type="term" value="F:tRNA binding"/>
    <property type="evidence" value="ECO:0007669"/>
    <property type="project" value="UniProtKB-KW"/>
</dbReference>
<dbReference type="GO" id="GO:0019843">
    <property type="term" value="F:rRNA binding"/>
    <property type="evidence" value="ECO:0007669"/>
    <property type="project" value="UniProtKB-KW"/>
</dbReference>
<evidence type="ECO:0000256" key="7">
    <source>
        <dbReference type="ARBA" id="ARBA00022722"/>
    </source>
</evidence>
<protein>
    <recommendedName>
        <fullName evidence="15">Ribonuclease E</fullName>
        <shortName evidence="15">RNase E</shortName>
        <ecNumber evidence="15">3.1.26.12</ecNumber>
    </recommendedName>
</protein>
<feature type="domain" description="S1 motif" evidence="17">
    <location>
        <begin position="70"/>
        <end position="219"/>
    </location>
</feature>
<feature type="region of interest" description="Disordered" evidence="16">
    <location>
        <begin position="634"/>
        <end position="777"/>
    </location>
</feature>
<dbReference type="PANTHER" id="PTHR30001:SF1">
    <property type="entry name" value="RIBONUCLEASE E_G-LIKE PROTEIN, CHLOROPLASTIC"/>
    <property type="match status" value="1"/>
</dbReference>
<feature type="binding site" evidence="15">
    <location>
        <position position="505"/>
    </location>
    <ligand>
        <name>Zn(2+)</name>
        <dbReference type="ChEBI" id="CHEBI:29105"/>
        <note>ligand shared between dimeric partners</note>
    </ligand>
</feature>
<keyword evidence="3 15" id="KW-0963">Cytoplasm</keyword>
<keyword evidence="8 15" id="KW-0479">Metal-binding</keyword>
<dbReference type="NCBIfam" id="TIGR00757">
    <property type="entry name" value="RNaseEG"/>
    <property type="match status" value="1"/>
</dbReference>
<dbReference type="HOGENOM" id="CLU_003468_5_0_5"/>
<comment type="cofactor">
    <cofactor evidence="15">
        <name>Mg(2+)</name>
        <dbReference type="ChEBI" id="CHEBI:18420"/>
    </cofactor>
    <text evidence="15">Binds 1 Mg(2+) ion per subunit.</text>
</comment>
<name>A0A067Z6F4_GLUOY</name>
<dbReference type="Pfam" id="PF20833">
    <property type="entry name" value="RNase_E_G_Thio"/>
    <property type="match status" value="1"/>
</dbReference>
<keyword evidence="15" id="KW-0862">Zinc</keyword>
<dbReference type="InterPro" id="IPR004659">
    <property type="entry name" value="RNase_E/G"/>
</dbReference>
<keyword evidence="10 15" id="KW-0255">Endonuclease</keyword>
<dbReference type="Gene3D" id="2.40.50.140">
    <property type="entry name" value="Nucleic acid-binding proteins"/>
    <property type="match status" value="1"/>
</dbReference>
<accession>A0A067Z6F4</accession>
<feature type="compositionally biased region" description="Basic residues" evidence="16">
    <location>
        <begin position="650"/>
        <end position="661"/>
    </location>
</feature>
<comment type="subunit">
    <text evidence="15">Homotetramer formed by a dimer of dimers.</text>
</comment>
<gene>
    <name evidence="15 18" type="primary">rne</name>
    <name evidence="18" type="ORF">GLS_c18480</name>
</gene>
<feature type="compositionally biased region" description="Low complexity" evidence="16">
    <location>
        <begin position="892"/>
        <end position="912"/>
    </location>
</feature>
<evidence type="ECO:0000256" key="3">
    <source>
        <dbReference type="ARBA" id="ARBA00022490"/>
    </source>
</evidence>
<evidence type="ECO:0000313" key="19">
    <source>
        <dbReference type="Proteomes" id="UP000031656"/>
    </source>
</evidence>
<feature type="region of interest" description="Disordered" evidence="16">
    <location>
        <begin position="825"/>
        <end position="965"/>
    </location>
</feature>
<evidence type="ECO:0000256" key="8">
    <source>
        <dbReference type="ARBA" id="ARBA00022723"/>
    </source>
</evidence>
<dbReference type="InterPro" id="IPR048583">
    <property type="entry name" value="RNase_E_G_thioredoxin-like"/>
</dbReference>
<feature type="region of interest" description="Required for zinc-mediated homotetramerization and catalytic activity" evidence="15">
    <location>
        <begin position="505"/>
        <end position="508"/>
    </location>
</feature>
<dbReference type="GO" id="GO:0006364">
    <property type="term" value="P:rRNA processing"/>
    <property type="evidence" value="ECO:0007669"/>
    <property type="project" value="UniProtKB-UniRule"/>
</dbReference>
<keyword evidence="14 15" id="KW-0472">Membrane</keyword>
<comment type="cofactor">
    <cofactor evidence="15">
        <name>Zn(2+)</name>
        <dbReference type="ChEBI" id="CHEBI:29105"/>
    </cofactor>
    <text evidence="15">Binds 2 Zn(2+) ions per homotetramer.</text>
</comment>
<dbReference type="Gene3D" id="3.40.1260.20">
    <property type="entry name" value="Ribonuclease E, catalytic domain"/>
    <property type="match status" value="1"/>
</dbReference>
<feature type="binding site" evidence="15">
    <location>
        <position position="508"/>
    </location>
    <ligand>
        <name>Zn(2+)</name>
        <dbReference type="ChEBI" id="CHEBI:29105"/>
        <note>ligand shared between dimeric partners</note>
    </ligand>
</feature>
<feature type="compositionally biased region" description="Basic and acidic residues" evidence="16">
    <location>
        <begin position="679"/>
        <end position="689"/>
    </location>
</feature>
<dbReference type="CDD" id="cd04453">
    <property type="entry name" value="S1_RNase_E"/>
    <property type="match status" value="1"/>
</dbReference>
<proteinExistence type="inferred from homology"/>
<dbReference type="EC" id="3.1.26.12" evidence="15"/>
<dbReference type="AlphaFoldDB" id="A0A067Z6F4"/>
<dbReference type="HAMAP" id="MF_00970">
    <property type="entry name" value="RNase_E"/>
    <property type="match status" value="1"/>
</dbReference>
<comment type="catalytic activity">
    <reaction evidence="15">
        <text>Endonucleolytic cleavage of single-stranded RNA in A- and U-rich regions.</text>
        <dbReference type="EC" id="3.1.26.12"/>
    </reaction>
</comment>
<evidence type="ECO:0000256" key="10">
    <source>
        <dbReference type="ARBA" id="ARBA00022759"/>
    </source>
</evidence>
<evidence type="ECO:0000256" key="14">
    <source>
        <dbReference type="ARBA" id="ARBA00023136"/>
    </source>
</evidence>
<feature type="compositionally biased region" description="Basic and acidic residues" evidence="16">
    <location>
        <begin position="754"/>
        <end position="763"/>
    </location>
</feature>
<evidence type="ECO:0000256" key="13">
    <source>
        <dbReference type="ARBA" id="ARBA00022884"/>
    </source>
</evidence>
<evidence type="ECO:0000256" key="4">
    <source>
        <dbReference type="ARBA" id="ARBA00022519"/>
    </source>
</evidence>
<feature type="binding site" evidence="15">
    <location>
        <position position="404"/>
    </location>
    <ligand>
        <name>Mg(2+)</name>
        <dbReference type="ChEBI" id="CHEBI:18420"/>
        <note>catalytic</note>
    </ligand>
</feature>
<dbReference type="InterPro" id="IPR003029">
    <property type="entry name" value="S1_domain"/>
</dbReference>
<dbReference type="GO" id="GO:0005737">
    <property type="term" value="C:cytoplasm"/>
    <property type="evidence" value="ECO:0007669"/>
    <property type="project" value="UniProtKB-SubCell"/>
</dbReference>
<comment type="similarity">
    <text evidence="1">Belongs to the RNase E/G family. RNase G subfamily.</text>
</comment>
<feature type="compositionally biased region" description="Low complexity" evidence="16">
    <location>
        <begin position="847"/>
        <end position="867"/>
    </location>
</feature>
<reference evidence="18 19" key="1">
    <citation type="journal article" date="2015" name="Appl. Microbiol. Biotechnol.">
        <title>The consequence of an additional NADH dehydrogenase paralog on the growth of Gluconobacter oxydans DSM3504.</title>
        <authorList>
            <person name="Kostner D."/>
            <person name="Luchterhand B."/>
            <person name="Junker A."/>
            <person name="Volland S."/>
            <person name="Daniel R."/>
            <person name="Buchs J."/>
            <person name="Liebl W."/>
            <person name="Ehrenreich A."/>
        </authorList>
    </citation>
    <scope>NUCLEOTIDE SEQUENCE [LARGE SCALE GENOMIC DNA]</scope>
    <source>
        <strain evidence="18">DSM 3504</strain>
    </source>
</reference>
<keyword evidence="4 15" id="KW-0997">Cell inner membrane</keyword>
<sequence>MRSDCAVPSTPHNLTFRPAKAAIAERRGVQFSMTKRMLIDTTHAEETRVVVMDGDRVEDYDVETSTKKQLKGNIYLAKVIRVEPSLQAAFVEYGGNRHGFLAFSEIHPDYFQIPVADREKLIALQEEEIAERGESSDDAETETVAEDATDSEDGDNQDRRAPETVGGEHDTGEESASSRRTARFLRNYKIQEVIRRRQVLLVQVVKEERGNKGAALTTYISLAGRYCVLMPNALRGGGVSRKITSDSDRRRLRDVIAELDLPKSMAMIVRTAGAGRPAAEVTRDCEYLLQLWDDIRSHALSSVAPTLVYEEASLIKRVIRDLYSKDIEDILVDGEAAWKSAREFMRLLMPSNANKVKLWQNRGQSLFARYNVEGHLDAMFSPTARLPSGGYLVINQTEALVAIDVNSGKSTSQRNIEETALRTNLEAAEEVARQLRLRDLAGLVVIDFIDMESRRHNAQVEKRLKEALRSDRARIQVGHISHFGLLEMSRQRLRPSIAESVLTPCPHCQGTGFIRGTESSALHVLRAIDEEGARQRSSEIEVHVGSDIALYILNHKRSWLADIERHHRMQVIFRTEENLAAADMRIERLQAQTPAPAQVRAPERAPEHIRTIEIIEEEAPVVVRTETPVVDAEIIEDVATSESEEESNGGRRRRRRRRRGGRREQNGGVPAAENSQEQDAPKAETREIAAPEAADENGIIPGRRRTRFKRVVKDTEGSEDTAAQPVSEGRDVAPARAAATTRSNAPAPARTPRRREEREERPAPRRYRGPTPADPFGGSFDIFDVIEQAEFEGTTEALQTGISTPTEIVIEHVPAAETTIVVEEPVAEEAPKPRRGRGRRPARAKAVETAPAETVAEEAPAAEATPAPEEPVAEEAPKPRRTRTRRTPKAQPVEAEAPAEPTAEVAAAPAETVSEEAVKPKRTRARRTAKAKPVEAPTTEEGNILQPVNIDEVAPTKRRAGWWKR</sequence>
<keyword evidence="12 15" id="KW-0460">Magnesium</keyword>
<feature type="region of interest" description="Disordered" evidence="16">
    <location>
        <begin position="129"/>
        <end position="180"/>
    </location>
</feature>
<dbReference type="GO" id="GO:0000287">
    <property type="term" value="F:magnesium ion binding"/>
    <property type="evidence" value="ECO:0007669"/>
    <property type="project" value="UniProtKB-UniRule"/>
</dbReference>
<comment type="subcellular location">
    <subcellularLocation>
        <location evidence="15">Cytoplasm</location>
    </subcellularLocation>
    <subcellularLocation>
        <location evidence="15">Cell inner membrane</location>
        <topology evidence="15">Peripheral membrane protein</topology>
        <orientation evidence="15">Cytoplasmic side</orientation>
    </subcellularLocation>
</comment>
<dbReference type="InterPro" id="IPR019307">
    <property type="entry name" value="RNA-bd_AU-1/RNase_E/G"/>
</dbReference>
<evidence type="ECO:0000256" key="2">
    <source>
        <dbReference type="ARBA" id="ARBA00022475"/>
    </source>
</evidence>
<feature type="binding site" evidence="15">
    <location>
        <position position="447"/>
    </location>
    <ligand>
        <name>Mg(2+)</name>
        <dbReference type="ChEBI" id="CHEBI:18420"/>
        <note>catalytic</note>
    </ligand>
</feature>
<dbReference type="Pfam" id="PF10150">
    <property type="entry name" value="RNase_E_G"/>
    <property type="match status" value="1"/>
</dbReference>
<feature type="compositionally biased region" description="Basic residues" evidence="16">
    <location>
        <begin position="920"/>
        <end position="930"/>
    </location>
</feature>
<dbReference type="KEGG" id="goy:GLS_c18480"/>
<evidence type="ECO:0000259" key="17">
    <source>
        <dbReference type="SMART" id="SM00316"/>
    </source>
</evidence>
<dbReference type="GO" id="GO:0006402">
    <property type="term" value="P:mRNA catabolic process"/>
    <property type="evidence" value="ECO:0007669"/>
    <property type="project" value="UniProtKB-UniRule"/>
</dbReference>
<dbReference type="GO" id="GO:0008270">
    <property type="term" value="F:zinc ion binding"/>
    <property type="evidence" value="ECO:0007669"/>
    <property type="project" value="UniProtKB-UniRule"/>
</dbReference>
<feature type="compositionally biased region" description="Low complexity" evidence="16">
    <location>
        <begin position="734"/>
        <end position="750"/>
    </location>
</feature>
<comment type="similarity">
    <text evidence="15">Belongs to the RNase E/G family. RNase E subfamily.</text>
</comment>
<comment type="function">
    <text evidence="15">Endoribonuclease that plays a central role in RNA processing and decay. Required for the maturation of 5S and 16S rRNAs and the majority of tRNAs. Also involved in the degradation of most mRNAs.</text>
</comment>
<feature type="compositionally biased region" description="Basic residues" evidence="16">
    <location>
        <begin position="833"/>
        <end position="843"/>
    </location>
</feature>
<dbReference type="SUPFAM" id="SSF50249">
    <property type="entry name" value="Nucleic acid-binding proteins"/>
    <property type="match status" value="1"/>
</dbReference>
<keyword evidence="2 15" id="KW-1003">Cell membrane</keyword>
<keyword evidence="15" id="KW-0820">tRNA-binding</keyword>
<evidence type="ECO:0000256" key="1">
    <source>
        <dbReference type="ARBA" id="ARBA00005663"/>
    </source>
</evidence>
<evidence type="ECO:0000256" key="15">
    <source>
        <dbReference type="HAMAP-Rule" id="MF_00970"/>
    </source>
</evidence>
<dbReference type="SMART" id="SM00316">
    <property type="entry name" value="S1"/>
    <property type="match status" value="1"/>
</dbReference>
<evidence type="ECO:0000256" key="11">
    <source>
        <dbReference type="ARBA" id="ARBA00022801"/>
    </source>
</evidence>
<evidence type="ECO:0000256" key="6">
    <source>
        <dbReference type="ARBA" id="ARBA00022694"/>
    </source>
</evidence>
<keyword evidence="7 15" id="KW-0540">Nuclease</keyword>
<evidence type="ECO:0000256" key="12">
    <source>
        <dbReference type="ARBA" id="ARBA00022842"/>
    </source>
</evidence>